<feature type="binding site" evidence="10">
    <location>
        <position position="315"/>
    </location>
    <ligand>
        <name>Zn(2+)</name>
        <dbReference type="ChEBI" id="CHEBI:29105"/>
    </ligand>
</feature>
<organism evidence="14 15">
    <name type="scientific">Shewanella psychropiezotolerans</name>
    <dbReference type="NCBI Taxonomy" id="2593655"/>
    <lineage>
        <taxon>Bacteria</taxon>
        <taxon>Pseudomonadati</taxon>
        <taxon>Pseudomonadota</taxon>
        <taxon>Gammaproteobacteria</taxon>
        <taxon>Alteromonadales</taxon>
        <taxon>Shewanellaceae</taxon>
        <taxon>Shewanella</taxon>
    </lineage>
</organism>
<keyword evidence="15" id="KW-1185">Reference proteome</keyword>
<keyword evidence="3 10" id="KW-0479">Metal-binding</keyword>
<dbReference type="SUPFAM" id="SSF52540">
    <property type="entry name" value="P-loop containing nucleoside triphosphate hydrolases"/>
    <property type="match status" value="1"/>
</dbReference>
<dbReference type="Gene3D" id="1.10.40.50">
    <property type="entry name" value="Probable gtpase engc, domain 3"/>
    <property type="match status" value="1"/>
</dbReference>
<feature type="region of interest" description="Disordered" evidence="11">
    <location>
        <begin position="356"/>
        <end position="383"/>
    </location>
</feature>
<keyword evidence="7 10" id="KW-0862">Zinc</keyword>
<evidence type="ECO:0000256" key="9">
    <source>
        <dbReference type="ARBA" id="ARBA00023134"/>
    </source>
</evidence>
<evidence type="ECO:0000256" key="1">
    <source>
        <dbReference type="ARBA" id="ARBA00022490"/>
    </source>
</evidence>
<dbReference type="Gene3D" id="3.40.50.300">
    <property type="entry name" value="P-loop containing nucleotide triphosphate hydrolases"/>
    <property type="match status" value="1"/>
</dbReference>
<evidence type="ECO:0000313" key="14">
    <source>
        <dbReference type="EMBL" id="QDO83249.1"/>
    </source>
</evidence>
<keyword evidence="5 10" id="KW-0547">Nucleotide-binding</keyword>
<evidence type="ECO:0000256" key="8">
    <source>
        <dbReference type="ARBA" id="ARBA00022884"/>
    </source>
</evidence>
<feature type="binding site" evidence="10">
    <location>
        <position position="310"/>
    </location>
    <ligand>
        <name>Zn(2+)</name>
        <dbReference type="ChEBI" id="CHEBI:29105"/>
    </ligand>
</feature>
<feature type="compositionally biased region" description="Basic residues" evidence="11">
    <location>
        <begin position="359"/>
        <end position="371"/>
    </location>
</feature>
<comment type="function">
    <text evidence="10">One of several proteins that assist in the late maturation steps of the functional core of the 30S ribosomal subunit. Helps release RbfA from mature subunits. May play a role in the assembly of ribosomal proteins into the subunit. Circularly permuted GTPase that catalyzes slow GTP hydrolysis, GTPase activity is stimulated by the 30S ribosomal subunit.</text>
</comment>
<dbReference type="InterPro" id="IPR004881">
    <property type="entry name" value="Ribosome_biogen_GTPase_RsgA"/>
</dbReference>
<feature type="binding site" evidence="10">
    <location>
        <begin position="229"/>
        <end position="237"/>
    </location>
    <ligand>
        <name>GTP</name>
        <dbReference type="ChEBI" id="CHEBI:37565"/>
    </ligand>
</feature>
<feature type="binding site" evidence="10">
    <location>
        <begin position="177"/>
        <end position="180"/>
    </location>
    <ligand>
        <name>GTP</name>
        <dbReference type="ChEBI" id="CHEBI:37565"/>
    </ligand>
</feature>
<evidence type="ECO:0000313" key="15">
    <source>
        <dbReference type="Proteomes" id="UP000315947"/>
    </source>
</evidence>
<dbReference type="InterPro" id="IPR030378">
    <property type="entry name" value="G_CP_dom"/>
</dbReference>
<keyword evidence="9 10" id="KW-0342">GTP-binding</keyword>
<evidence type="ECO:0000256" key="10">
    <source>
        <dbReference type="HAMAP-Rule" id="MF_01820"/>
    </source>
</evidence>
<dbReference type="PROSITE" id="PS50936">
    <property type="entry name" value="ENGC_GTPASE"/>
    <property type="match status" value="1"/>
</dbReference>
<evidence type="ECO:0000256" key="2">
    <source>
        <dbReference type="ARBA" id="ARBA00022517"/>
    </source>
</evidence>
<comment type="cofactor">
    <cofactor evidence="10">
        <name>Zn(2+)</name>
        <dbReference type="ChEBI" id="CHEBI:29105"/>
    </cofactor>
    <text evidence="10">Binds 1 zinc ion per subunit.</text>
</comment>
<feature type="binding site" evidence="10">
    <location>
        <position position="317"/>
    </location>
    <ligand>
        <name>Zn(2+)</name>
        <dbReference type="ChEBI" id="CHEBI:29105"/>
    </ligand>
</feature>
<dbReference type="PROSITE" id="PS51721">
    <property type="entry name" value="G_CP"/>
    <property type="match status" value="1"/>
</dbReference>
<keyword evidence="8 10" id="KW-0694">RNA-binding</keyword>
<proteinExistence type="inferred from homology"/>
<dbReference type="EC" id="3.6.1.-" evidence="10"/>
<evidence type="ECO:0000256" key="4">
    <source>
        <dbReference type="ARBA" id="ARBA00022730"/>
    </source>
</evidence>
<feature type="compositionally biased region" description="Low complexity" evidence="11">
    <location>
        <begin position="16"/>
        <end position="29"/>
    </location>
</feature>
<evidence type="ECO:0000256" key="3">
    <source>
        <dbReference type="ARBA" id="ARBA00022723"/>
    </source>
</evidence>
<dbReference type="RefSeq" id="WP_144045628.1">
    <property type="nucleotide sequence ID" value="NZ_CP041614.1"/>
</dbReference>
<comment type="subunit">
    <text evidence="10">Monomer. Associates with 30S ribosomal subunit, binds 16S rRNA.</text>
</comment>
<comment type="similarity">
    <text evidence="10">Belongs to the TRAFAC class YlqF/YawG GTPase family. RsgA subfamily.</text>
</comment>
<gene>
    <name evidence="10 14" type="primary">rsgA</name>
    <name evidence="14" type="ORF">FM037_08415</name>
</gene>
<feature type="domain" description="EngC GTPase" evidence="12">
    <location>
        <begin position="138"/>
        <end position="285"/>
    </location>
</feature>
<evidence type="ECO:0000259" key="12">
    <source>
        <dbReference type="PROSITE" id="PS50936"/>
    </source>
</evidence>
<dbReference type="Pfam" id="PF03193">
    <property type="entry name" value="RsgA_GTPase"/>
    <property type="match status" value="1"/>
</dbReference>
<evidence type="ECO:0000256" key="6">
    <source>
        <dbReference type="ARBA" id="ARBA00022801"/>
    </source>
</evidence>
<feature type="region of interest" description="Disordered" evidence="11">
    <location>
        <begin position="16"/>
        <end position="35"/>
    </location>
</feature>
<dbReference type="InterPro" id="IPR027417">
    <property type="entry name" value="P-loop_NTPase"/>
</dbReference>
<evidence type="ECO:0000256" key="5">
    <source>
        <dbReference type="ARBA" id="ARBA00022741"/>
    </source>
</evidence>
<dbReference type="InterPro" id="IPR010914">
    <property type="entry name" value="RsgA_GTPase_dom"/>
</dbReference>
<feature type="compositionally biased region" description="Basic and acidic residues" evidence="11">
    <location>
        <begin position="372"/>
        <end position="383"/>
    </location>
</feature>
<comment type="subcellular location">
    <subcellularLocation>
        <location evidence="10">Cytoplasm</location>
    </subcellularLocation>
</comment>
<dbReference type="PANTHER" id="PTHR32120">
    <property type="entry name" value="SMALL RIBOSOMAL SUBUNIT BIOGENESIS GTPASE RSGA"/>
    <property type="match status" value="1"/>
</dbReference>
<dbReference type="NCBIfam" id="TIGR00157">
    <property type="entry name" value="ribosome small subunit-dependent GTPase A"/>
    <property type="match status" value="1"/>
</dbReference>
<protein>
    <recommendedName>
        <fullName evidence="10">Small ribosomal subunit biogenesis GTPase RsgA</fullName>
        <ecNumber evidence="10">3.6.1.-</ecNumber>
    </recommendedName>
</protein>
<keyword evidence="1 10" id="KW-0963">Cytoplasm</keyword>
<feature type="binding site" evidence="10">
    <location>
        <position position="323"/>
    </location>
    <ligand>
        <name>Zn(2+)</name>
        <dbReference type="ChEBI" id="CHEBI:29105"/>
    </ligand>
</feature>
<keyword evidence="2 10" id="KW-0690">Ribosome biogenesis</keyword>
<keyword evidence="4 10" id="KW-0699">rRNA-binding</keyword>
<sequence>MNKHNRFSIIKSKTISSSTSSSNSNSLSIDGSTVTHQEKSNDSLTRLGWRPFFAQQVAEENITEIQFAKVMACHRNQFELETSTHTLTLPITNQMPDITVGDWLVLNDDHSFRHRLERISLFSRKAPGSKVQTQLIAANVDTVFIVSSLNNDFNLNRIERYLTLANEAGVTPVFVLTKADLCDDTRVYIKQILGISPLAMIETVNALARESVQSLHTYCSAGQTVAVMGSSGVGKSTLINSLIGSQSQLTSDIREDDSKGRHTTTGRTLHQLKSGGLLLDTPGMRELQLADCEQGVADTFEEIISLARQCRFGDCHHQSEPGCAVQMALTNGELESRRLTSYQKLLREQALNTASLAQKRAKDRNRTKFHRSVQDGARRLKGK</sequence>
<dbReference type="EMBL" id="CP041614">
    <property type="protein sequence ID" value="QDO83249.1"/>
    <property type="molecule type" value="Genomic_DNA"/>
</dbReference>
<name>A0ABX5WVX7_9GAMM</name>
<dbReference type="HAMAP" id="MF_01820">
    <property type="entry name" value="GTPase_RsgA"/>
    <property type="match status" value="1"/>
</dbReference>
<dbReference type="Proteomes" id="UP000315947">
    <property type="component" value="Chromosome"/>
</dbReference>
<evidence type="ECO:0000256" key="7">
    <source>
        <dbReference type="ARBA" id="ARBA00022833"/>
    </source>
</evidence>
<feature type="domain" description="CP-type G" evidence="13">
    <location>
        <begin position="129"/>
        <end position="287"/>
    </location>
</feature>
<accession>A0ABX5WVX7</accession>
<dbReference type="CDD" id="cd01854">
    <property type="entry name" value="YjeQ_EngC"/>
    <property type="match status" value="1"/>
</dbReference>
<reference evidence="14 15" key="1">
    <citation type="submission" date="2019-07" db="EMBL/GenBank/DDBJ databases">
        <title>Shewanella sp. YLB-06 whole genomic sequence.</title>
        <authorList>
            <person name="Yu L."/>
        </authorList>
    </citation>
    <scope>NUCLEOTIDE SEQUENCE [LARGE SCALE GENOMIC DNA]</scope>
    <source>
        <strain evidence="14 15">YLB-06</strain>
    </source>
</reference>
<evidence type="ECO:0000259" key="13">
    <source>
        <dbReference type="PROSITE" id="PS51721"/>
    </source>
</evidence>
<keyword evidence="6 10" id="KW-0378">Hydrolase</keyword>
<evidence type="ECO:0000256" key="11">
    <source>
        <dbReference type="SAM" id="MobiDB-lite"/>
    </source>
</evidence>
<dbReference type="PANTHER" id="PTHR32120:SF10">
    <property type="entry name" value="SMALL RIBOSOMAL SUBUNIT BIOGENESIS GTPASE RSGA"/>
    <property type="match status" value="1"/>
</dbReference>